<dbReference type="InterPro" id="IPR013078">
    <property type="entry name" value="His_Pase_superF_clade-1"/>
</dbReference>
<dbReference type="CDD" id="cd07067">
    <property type="entry name" value="HP_PGM_like"/>
    <property type="match status" value="1"/>
</dbReference>
<gene>
    <name evidence="2" type="ORF">JR347_17890</name>
</gene>
<evidence type="ECO:0000313" key="2">
    <source>
        <dbReference type="EMBL" id="QSE97426.1"/>
    </source>
</evidence>
<dbReference type="PANTHER" id="PTHR47623">
    <property type="entry name" value="OS09G0287300 PROTEIN"/>
    <property type="match status" value="1"/>
</dbReference>
<dbReference type="Pfam" id="PF00300">
    <property type="entry name" value="His_Phos_1"/>
    <property type="match status" value="1"/>
</dbReference>
<proteinExistence type="predicted"/>
<sequence length="163" mass="18638">MKTLYLVRHAKSSWDYPELTDFERPLNKRGERDSPEMGKRLRKKGILPDLLLSSPANRALTTCKNIAQEIGYPKKKIATDRSIYHAGENTLLKVVQNVSDEHQSLMLFGHNPGFTDFANELANTDIYNIPTCGVFACSFEVKKWSEISFGYGQLLFYDYPKNI</sequence>
<dbReference type="RefSeq" id="WP_205721937.1">
    <property type="nucleotide sequence ID" value="NZ_CP070608.1"/>
</dbReference>
<feature type="binding site" evidence="1">
    <location>
        <position position="58"/>
    </location>
    <ligand>
        <name>substrate</name>
    </ligand>
</feature>
<reference evidence="2" key="1">
    <citation type="submission" date="2021-02" db="EMBL/GenBank/DDBJ databases">
        <title>Fulvivirga sp. S481 isolated from sea water.</title>
        <authorList>
            <person name="Bae S.S."/>
            <person name="Baek K."/>
        </authorList>
    </citation>
    <scope>NUCLEOTIDE SEQUENCE</scope>
    <source>
        <strain evidence="2">S481</strain>
    </source>
</reference>
<protein>
    <submittedName>
        <fullName evidence="2">Histidine phosphatase family protein</fullName>
    </submittedName>
</protein>
<keyword evidence="3" id="KW-1185">Reference proteome</keyword>
<dbReference type="EMBL" id="CP070608">
    <property type="protein sequence ID" value="QSE97426.1"/>
    <property type="molecule type" value="Genomic_DNA"/>
</dbReference>
<dbReference type="KEGG" id="fuv:JR347_17890"/>
<evidence type="ECO:0000256" key="1">
    <source>
        <dbReference type="PIRSR" id="PIRSR613078-2"/>
    </source>
</evidence>
<dbReference type="Proteomes" id="UP000662783">
    <property type="component" value="Chromosome"/>
</dbReference>
<organism evidence="2 3">
    <name type="scientific">Fulvivirga lutea</name>
    <dbReference type="NCBI Taxonomy" id="2810512"/>
    <lineage>
        <taxon>Bacteria</taxon>
        <taxon>Pseudomonadati</taxon>
        <taxon>Bacteroidota</taxon>
        <taxon>Cytophagia</taxon>
        <taxon>Cytophagales</taxon>
        <taxon>Fulvivirgaceae</taxon>
        <taxon>Fulvivirga</taxon>
    </lineage>
</organism>
<evidence type="ECO:0000313" key="3">
    <source>
        <dbReference type="Proteomes" id="UP000662783"/>
    </source>
</evidence>
<dbReference type="Gene3D" id="3.40.50.1240">
    <property type="entry name" value="Phosphoglycerate mutase-like"/>
    <property type="match status" value="1"/>
</dbReference>
<dbReference type="PANTHER" id="PTHR47623:SF1">
    <property type="entry name" value="OS09G0287300 PROTEIN"/>
    <property type="match status" value="1"/>
</dbReference>
<accession>A0A974WFR8</accession>
<dbReference type="InterPro" id="IPR029033">
    <property type="entry name" value="His_PPase_superfam"/>
</dbReference>
<dbReference type="AlphaFoldDB" id="A0A974WFR8"/>
<name>A0A974WFR8_9BACT</name>
<dbReference type="SUPFAM" id="SSF53254">
    <property type="entry name" value="Phosphoglycerate mutase-like"/>
    <property type="match status" value="1"/>
</dbReference>